<dbReference type="AntiFam" id="ANF00090">
    <property type="entry name" value="Shadow ORF (opposite yegE)"/>
</dbReference>
<name>A0A5E4YP64_9BURK</name>
<protein>
    <recommendedName>
        <fullName evidence="4">NAD-specific glutamate dehydrogenase</fullName>
    </recommendedName>
</protein>
<proteinExistence type="predicted"/>
<sequence>MRGGAVRRCCLEGVADTEHSHGVAQATRLIFERAGGRRGFFHERRVLLSDFVHLRHGAIDLLDAARLFARCRRDLAHDVGHALHRLHDFLHRLTGLRHQRRAALHAPDRVFDQHLDFLGRRRAALRQRAHFAGHHGKAAALFARACRFHRRVQRQDVGLERDAFDHADDVDDLVRTRRNPVHRVDHVADHAAAAGGDLRGVHGQHARLLGVVGVLFDRGRELLHRRRRLFQRGRLLLRARRQIGVARRNFVRGHVDRFDAFAHVRNDRQQAVLHDGKAEEQLADFVAPRAFRLDGQVARRDLLRHRERHAQWVIDRATQHAAENEQEDDAADHRDHGGRTHEGVGFLRLLIQVGRLGEFKAREYIEFVTHRAIGRLHLFEIRLLGAFGRTGLEHLDRLLQAVGRKALANRVEALGLRARVRVDRRHVFGPLAVDVVEAARDLVARAFHRVEVRAAHGFGHEQYVAVEFLSDDRQRTHRHHAVLIYAQQFPVAARHPPEPQTANHGQQRRTEHDDPGQPRAQRVQTDLARHRRESAALDLTTANAQVAGLPAAKARVDRLGLRRRACRRTHAHRREAHHGAVLQRRRYRCEHPVEIAVLAAVLDQPGPRIAALDRLPQIAKRFRRHVRMANDVVRCAQQFFTRIAAHLHEGGIGIRDPPLQIRP</sequence>
<dbReference type="EMBL" id="CABPRY010000026">
    <property type="protein sequence ID" value="VVE50664.1"/>
    <property type="molecule type" value="Genomic_DNA"/>
</dbReference>
<evidence type="ECO:0000313" key="3">
    <source>
        <dbReference type="Proteomes" id="UP000396788"/>
    </source>
</evidence>
<evidence type="ECO:0000256" key="1">
    <source>
        <dbReference type="SAM" id="MobiDB-lite"/>
    </source>
</evidence>
<dbReference type="Proteomes" id="UP000396788">
    <property type="component" value="Unassembled WGS sequence"/>
</dbReference>
<organism evidence="2 3">
    <name type="scientific">Pandoraea cepalis</name>
    <dbReference type="NCBI Taxonomy" id="2508294"/>
    <lineage>
        <taxon>Bacteria</taxon>
        <taxon>Pseudomonadati</taxon>
        <taxon>Pseudomonadota</taxon>
        <taxon>Betaproteobacteria</taxon>
        <taxon>Burkholderiales</taxon>
        <taxon>Burkholderiaceae</taxon>
        <taxon>Pandoraea</taxon>
    </lineage>
</organism>
<dbReference type="AlphaFoldDB" id="A0A5E4YP64"/>
<reference evidence="2 3" key="1">
    <citation type="submission" date="2019-08" db="EMBL/GenBank/DDBJ databases">
        <authorList>
            <person name="Peeters C."/>
        </authorList>
    </citation>
    <scope>NUCLEOTIDE SEQUENCE [LARGE SCALE GENOMIC DNA]</scope>
    <source>
        <strain evidence="2 3">LMG 31107</strain>
    </source>
</reference>
<accession>A0A5E4YP64</accession>
<evidence type="ECO:0000313" key="2">
    <source>
        <dbReference type="EMBL" id="VVE50664.1"/>
    </source>
</evidence>
<gene>
    <name evidence="2" type="ORF">PCE31107_04680</name>
</gene>
<feature type="region of interest" description="Disordered" evidence="1">
    <location>
        <begin position="492"/>
        <end position="525"/>
    </location>
</feature>
<evidence type="ECO:0008006" key="4">
    <source>
        <dbReference type="Google" id="ProtNLM"/>
    </source>
</evidence>